<name>A0A162CX72_9CRUS</name>
<comment type="caution">
    <text evidence="1">The sequence shown here is derived from an EMBL/GenBank/DDBJ whole genome shotgun (WGS) entry which is preliminary data.</text>
</comment>
<dbReference type="AlphaFoldDB" id="A0A162CX72"/>
<evidence type="ECO:0000313" key="1">
    <source>
        <dbReference type="EMBL" id="KZS00434.1"/>
    </source>
</evidence>
<organism evidence="1 2">
    <name type="scientific">Daphnia magna</name>
    <dbReference type="NCBI Taxonomy" id="35525"/>
    <lineage>
        <taxon>Eukaryota</taxon>
        <taxon>Metazoa</taxon>
        <taxon>Ecdysozoa</taxon>
        <taxon>Arthropoda</taxon>
        <taxon>Crustacea</taxon>
        <taxon>Branchiopoda</taxon>
        <taxon>Diplostraca</taxon>
        <taxon>Cladocera</taxon>
        <taxon>Anomopoda</taxon>
        <taxon>Daphniidae</taxon>
        <taxon>Daphnia</taxon>
    </lineage>
</organism>
<dbReference type="OrthoDB" id="6355656at2759"/>
<dbReference type="Proteomes" id="UP000076858">
    <property type="component" value="Unassembled WGS sequence"/>
</dbReference>
<feature type="non-terminal residue" evidence="1">
    <location>
        <position position="99"/>
    </location>
</feature>
<keyword evidence="2" id="KW-1185">Reference proteome</keyword>
<gene>
    <name evidence="1" type="ORF">APZ42_003252</name>
</gene>
<sequence>QEANEKKLKQMKEGEQRMRKAFQLAKTQSTSQLMRTTQRTHTIATHQAAGAGESSISLKENDEFIPNTAHVLAKTQPATQSEWAAMNGVDVLDALIAKY</sequence>
<dbReference type="EMBL" id="LRGB01010010">
    <property type="protein sequence ID" value="KZS00434.1"/>
    <property type="molecule type" value="Genomic_DNA"/>
</dbReference>
<proteinExistence type="predicted"/>
<feature type="non-terminal residue" evidence="1">
    <location>
        <position position="1"/>
    </location>
</feature>
<reference evidence="1 2" key="1">
    <citation type="submission" date="2016-03" db="EMBL/GenBank/DDBJ databases">
        <title>EvidentialGene: Evidence-directed Construction of Genes on Genomes.</title>
        <authorList>
            <person name="Gilbert D.G."/>
            <person name="Choi J.-H."/>
            <person name="Mockaitis K."/>
            <person name="Colbourne J."/>
            <person name="Pfrender M."/>
        </authorList>
    </citation>
    <scope>NUCLEOTIDE SEQUENCE [LARGE SCALE GENOMIC DNA]</scope>
    <source>
        <strain evidence="1 2">Xinb3</strain>
        <tissue evidence="1">Complete organism</tissue>
    </source>
</reference>
<evidence type="ECO:0000313" key="2">
    <source>
        <dbReference type="Proteomes" id="UP000076858"/>
    </source>
</evidence>
<protein>
    <submittedName>
        <fullName evidence="1">Uncharacterized protein</fullName>
    </submittedName>
</protein>
<accession>A0A162CX72</accession>